<evidence type="ECO:0000256" key="2">
    <source>
        <dbReference type="SAM" id="MobiDB-lite"/>
    </source>
</evidence>
<evidence type="ECO:0000256" key="1">
    <source>
        <dbReference type="ARBA" id="ARBA00006836"/>
    </source>
</evidence>
<dbReference type="Pfam" id="PF07160">
    <property type="entry name" value="SKA1"/>
    <property type="match status" value="1"/>
</dbReference>
<organism evidence="3 4">
    <name type="scientific">Rhodosorus marinus</name>
    <dbReference type="NCBI Taxonomy" id="101924"/>
    <lineage>
        <taxon>Eukaryota</taxon>
        <taxon>Rhodophyta</taxon>
        <taxon>Stylonematophyceae</taxon>
        <taxon>Stylonematales</taxon>
        <taxon>Stylonemataceae</taxon>
        <taxon>Rhodosorus</taxon>
    </lineage>
</organism>
<dbReference type="GO" id="GO:0031110">
    <property type="term" value="P:regulation of microtubule polymerization or depolymerization"/>
    <property type="evidence" value="ECO:0007669"/>
    <property type="project" value="TreeGrafter"/>
</dbReference>
<evidence type="ECO:0000313" key="3">
    <source>
        <dbReference type="EMBL" id="KAJ8904061.1"/>
    </source>
</evidence>
<dbReference type="InterPro" id="IPR009829">
    <property type="entry name" value="SKA1"/>
</dbReference>
<feature type="compositionally biased region" description="Polar residues" evidence="2">
    <location>
        <begin position="114"/>
        <end position="163"/>
    </location>
</feature>
<dbReference type="GO" id="GO:0051301">
    <property type="term" value="P:cell division"/>
    <property type="evidence" value="ECO:0007669"/>
    <property type="project" value="InterPro"/>
</dbReference>
<dbReference type="GO" id="GO:0008017">
    <property type="term" value="F:microtubule binding"/>
    <property type="evidence" value="ECO:0007669"/>
    <property type="project" value="InterPro"/>
</dbReference>
<sequence>MLKSNGKSVATCSRASELLQQVEDSISNRIDELQSLMLLRVEENSSAKEEIQKKLVRASNAVDEVELLLKKLKAYCSKESTDLERTKELFSRIEGQSRRLTAIDENVPRHLPKTHQSNETNSDGNDGTWNTEAHNLDENLTNALESDSSQCKRGSGTRGSATPSHPEIKYLTASELKSAPQYVVGRLTLEKVNDTVNVLNRLIRDKYQLLRRPMRELSSKQLNQVQAYQDEELSAELGNSPFISSNDIKACPEIRPAATAKSILNLLRHCKRIREVRSTNSTRIFIVL</sequence>
<dbReference type="GO" id="GO:0000940">
    <property type="term" value="C:outer kinetochore"/>
    <property type="evidence" value="ECO:0007669"/>
    <property type="project" value="TreeGrafter"/>
</dbReference>
<dbReference type="EMBL" id="JAMWBK010000006">
    <property type="protein sequence ID" value="KAJ8904061.1"/>
    <property type="molecule type" value="Genomic_DNA"/>
</dbReference>
<evidence type="ECO:0008006" key="5">
    <source>
        <dbReference type="Google" id="ProtNLM"/>
    </source>
</evidence>
<dbReference type="GO" id="GO:0072686">
    <property type="term" value="C:mitotic spindle"/>
    <property type="evidence" value="ECO:0007669"/>
    <property type="project" value="TreeGrafter"/>
</dbReference>
<comment type="caution">
    <text evidence="3">The sequence shown here is derived from an EMBL/GenBank/DDBJ whole genome shotgun (WGS) entry which is preliminary data.</text>
</comment>
<dbReference type="GO" id="GO:0000278">
    <property type="term" value="P:mitotic cell cycle"/>
    <property type="evidence" value="ECO:0007669"/>
    <property type="project" value="TreeGrafter"/>
</dbReference>
<dbReference type="AlphaFoldDB" id="A0AAV8UU28"/>
<protein>
    <recommendedName>
        <fullName evidence="5">Spindle and kinetochore-associated protein 1</fullName>
    </recommendedName>
</protein>
<reference evidence="3 4" key="1">
    <citation type="journal article" date="2023" name="Nat. Commun.">
        <title>Origin of minicircular mitochondrial genomes in red algae.</title>
        <authorList>
            <person name="Lee Y."/>
            <person name="Cho C.H."/>
            <person name="Lee Y.M."/>
            <person name="Park S.I."/>
            <person name="Yang J.H."/>
            <person name="West J.A."/>
            <person name="Bhattacharya D."/>
            <person name="Yoon H.S."/>
        </authorList>
    </citation>
    <scope>NUCLEOTIDE SEQUENCE [LARGE SCALE GENOMIC DNA]</scope>
    <source>
        <strain evidence="3 4">CCMP1338</strain>
        <tissue evidence="3">Whole cell</tissue>
    </source>
</reference>
<accession>A0AAV8UU28</accession>
<dbReference type="PANTHER" id="PTHR28573:SF1">
    <property type="entry name" value="SPINDLE AND KINETOCHORE-ASSOCIATED PROTEIN 1"/>
    <property type="match status" value="1"/>
</dbReference>
<name>A0AAV8UU28_9RHOD</name>
<dbReference type="GO" id="GO:0007059">
    <property type="term" value="P:chromosome segregation"/>
    <property type="evidence" value="ECO:0007669"/>
    <property type="project" value="InterPro"/>
</dbReference>
<feature type="region of interest" description="Disordered" evidence="2">
    <location>
        <begin position="104"/>
        <end position="166"/>
    </location>
</feature>
<dbReference type="InterPro" id="IPR042031">
    <property type="entry name" value="SKA1_MBD_sf"/>
</dbReference>
<dbReference type="PANTHER" id="PTHR28573">
    <property type="entry name" value="SPINDLE AND KINETOCHORE-ASSOCIATED PROTEIN 1"/>
    <property type="match status" value="1"/>
</dbReference>
<dbReference type="GO" id="GO:0005876">
    <property type="term" value="C:spindle microtubule"/>
    <property type="evidence" value="ECO:0007669"/>
    <property type="project" value="TreeGrafter"/>
</dbReference>
<gene>
    <name evidence="3" type="ORF">NDN08_000590</name>
</gene>
<keyword evidence="4" id="KW-1185">Reference proteome</keyword>
<dbReference type="Gene3D" id="1.10.10.1890">
    <property type="entry name" value="Ska1 microtubule binding domain-like"/>
    <property type="match status" value="1"/>
</dbReference>
<dbReference type="Proteomes" id="UP001157974">
    <property type="component" value="Unassembled WGS sequence"/>
</dbReference>
<comment type="similarity">
    <text evidence="1">Belongs to the SKA1 family.</text>
</comment>
<evidence type="ECO:0000313" key="4">
    <source>
        <dbReference type="Proteomes" id="UP001157974"/>
    </source>
</evidence>
<proteinExistence type="inferred from homology"/>